<protein>
    <recommendedName>
        <fullName evidence="1">Reverse transcriptase domain-containing protein</fullName>
    </recommendedName>
</protein>
<dbReference type="SUPFAM" id="SSF56672">
    <property type="entry name" value="DNA/RNA polymerases"/>
    <property type="match status" value="1"/>
</dbReference>
<proteinExistence type="predicted"/>
<keyword evidence="3" id="KW-1185">Reference proteome</keyword>
<dbReference type="PROSITE" id="PS50878">
    <property type="entry name" value="RT_POL"/>
    <property type="match status" value="1"/>
</dbReference>
<dbReference type="HOGENOM" id="CLU_000680_9_4_1"/>
<dbReference type="PANTHER" id="PTHR31635">
    <property type="entry name" value="REVERSE TRANSCRIPTASE DOMAIN-CONTAINING PROTEIN-RELATED"/>
    <property type="match status" value="1"/>
</dbReference>
<dbReference type="eggNOG" id="KOG1075">
    <property type="taxonomic scope" value="Eukaryota"/>
</dbReference>
<dbReference type="Ensembl" id="ENSACAT00000002494.3">
    <property type="protein sequence ID" value="ENSACAP00000019053.2"/>
    <property type="gene ID" value="ENSACAG00000002540.3"/>
</dbReference>
<dbReference type="PANTHER" id="PTHR31635:SF196">
    <property type="entry name" value="REVERSE TRANSCRIPTASE DOMAIN-CONTAINING PROTEIN-RELATED"/>
    <property type="match status" value="1"/>
</dbReference>
<feature type="domain" description="Reverse transcriptase" evidence="1">
    <location>
        <begin position="34"/>
        <end position="308"/>
    </location>
</feature>
<dbReference type="InterPro" id="IPR043502">
    <property type="entry name" value="DNA/RNA_pol_sf"/>
</dbReference>
<sequence length="788" mass="94652">MDGNKAPGPDGFSGIYYKVFMEEVTPYLKRIMNKILENQKTPDSWCQAIITMIPKEGQDPKNVKNYRPISLLNSDYKIFTNIIAERMKEFLKEWIGEEQTGFLPKRQMKDNVREIINIIEYYEVSRKDELALLTIDMEKAFDNLNWDFFKLLIKELDMGYKFTNAIYQIYDKQEAKIKINSEESKYFKISKGTRQGCPLSPLLFIFSLEILLNNIRDDPKLKGVKIRKYNYKLRAFADDLICVVDDPINTIHYWLSKIREFGDNSGLRINMDKTMLLTKNMTEKSQKELTKISGIQIRKKIKYLGITITARNSQLLENNYDLKWKEIQRDLERWRYANLSLLGRISVIKMTILPKLLFLFQNIPIIRNTQKFKNWNKEISKFIWRGKKPRIKRIYLTDEKKRGGLGLPDLQLYHDASGLNWVRDWATLGNAKITALEGIDLRAGWHAYLWYNKKLTEKNFGNHFIRSSLIKIWEKYKMRLYLKTPKWISPLEACQRRETGGEIWPRYKDILIKENGTHTMKSQEEINHEFRIVGWFQYIQLKEYYNKDKKIGFEETERFWDKVMKLERKQISVIYAKLIEWETEMVPVKDSMIKWAKNLGKKIYLEEWERAWNSRLKITYATELKENWIKMFYRWYLTPQKISKYYKKTSNICWKCEDQVGTFFHCWWTCKKAKKYWKEIHQAIQKMLQIKLDLDPKYFLLGMLNIENNKNKETLFNYLTTAARIIYAKYWKKKETPEIGCWLIKIMEIMNMDKLTYLLKNNYGIPKKQTNWDLIKKYLAETQMKVLI</sequence>
<dbReference type="AlphaFoldDB" id="G1KW36"/>
<evidence type="ECO:0000313" key="2">
    <source>
        <dbReference type="Ensembl" id="ENSACAP00000019053.2"/>
    </source>
</evidence>
<accession>G1KW36</accession>
<dbReference type="Pfam" id="PF00078">
    <property type="entry name" value="RVT_1"/>
    <property type="match status" value="1"/>
</dbReference>
<evidence type="ECO:0000259" key="1">
    <source>
        <dbReference type="PROSITE" id="PS50878"/>
    </source>
</evidence>
<reference evidence="2" key="3">
    <citation type="submission" date="2025-09" db="UniProtKB">
        <authorList>
            <consortium name="Ensembl"/>
        </authorList>
    </citation>
    <scope>IDENTIFICATION</scope>
</reference>
<dbReference type="Proteomes" id="UP000001646">
    <property type="component" value="Chromosome 1"/>
</dbReference>
<reference evidence="2" key="2">
    <citation type="submission" date="2025-08" db="UniProtKB">
        <authorList>
            <consortium name="Ensembl"/>
        </authorList>
    </citation>
    <scope>IDENTIFICATION</scope>
</reference>
<dbReference type="GeneTree" id="ENSGT01150000286916"/>
<dbReference type="InParanoid" id="G1KW36"/>
<name>G1KW36_ANOCA</name>
<evidence type="ECO:0000313" key="3">
    <source>
        <dbReference type="Proteomes" id="UP000001646"/>
    </source>
</evidence>
<dbReference type="InterPro" id="IPR000477">
    <property type="entry name" value="RT_dom"/>
</dbReference>
<dbReference type="CDD" id="cd01650">
    <property type="entry name" value="RT_nLTR_like"/>
    <property type="match status" value="1"/>
</dbReference>
<reference evidence="2 3" key="1">
    <citation type="submission" date="2009-12" db="EMBL/GenBank/DDBJ databases">
        <title>The Genome Sequence of Anolis carolinensis (Green Anole Lizard).</title>
        <authorList>
            <consortium name="The Genome Sequencing Platform"/>
            <person name="Di Palma F."/>
            <person name="Alfoldi J."/>
            <person name="Heiman D."/>
            <person name="Young S."/>
            <person name="Grabherr M."/>
            <person name="Johnson J."/>
            <person name="Lander E.S."/>
            <person name="Lindblad-Toh K."/>
        </authorList>
    </citation>
    <scope>NUCLEOTIDE SEQUENCE [LARGE SCALE GENOMIC DNA]</scope>
    <source>
        <strain evidence="2 3">JBL SC #1</strain>
    </source>
</reference>
<organism evidence="2 3">
    <name type="scientific">Anolis carolinensis</name>
    <name type="common">Green anole</name>
    <name type="synonym">American chameleon</name>
    <dbReference type="NCBI Taxonomy" id="28377"/>
    <lineage>
        <taxon>Eukaryota</taxon>
        <taxon>Metazoa</taxon>
        <taxon>Chordata</taxon>
        <taxon>Craniata</taxon>
        <taxon>Vertebrata</taxon>
        <taxon>Euteleostomi</taxon>
        <taxon>Lepidosauria</taxon>
        <taxon>Squamata</taxon>
        <taxon>Bifurcata</taxon>
        <taxon>Unidentata</taxon>
        <taxon>Episquamata</taxon>
        <taxon>Toxicofera</taxon>
        <taxon>Iguania</taxon>
        <taxon>Dactyloidae</taxon>
        <taxon>Anolis</taxon>
    </lineage>
</organism>